<comment type="caution">
    <text evidence="2">The sequence shown here is derived from an EMBL/GenBank/DDBJ whole genome shotgun (WGS) entry which is preliminary data.</text>
</comment>
<sequence length="105" mass="11703">MTRTETIYLYLCAKADRADDAVIDLYQCDPQKGRDGHIQGCHLEGWWESLPVTPNESGAAGPDDFDAALTAHGYRRIDNWRKRTGHAGCLRYSAYASIAVTLEDV</sequence>
<protein>
    <submittedName>
        <fullName evidence="2">Uncharacterized protein</fullName>
    </submittedName>
</protein>
<evidence type="ECO:0000313" key="1">
    <source>
        <dbReference type="EMBL" id="NEW36925.1"/>
    </source>
</evidence>
<evidence type="ECO:0000313" key="4">
    <source>
        <dbReference type="Proteomes" id="UP000471166"/>
    </source>
</evidence>
<evidence type="ECO:0000313" key="2">
    <source>
        <dbReference type="EMBL" id="NEW48035.1"/>
    </source>
</evidence>
<accession>A0A6P1DBA0</accession>
<dbReference type="EMBL" id="JAAGUZ010000117">
    <property type="protein sequence ID" value="NEW48035.1"/>
    <property type="molecule type" value="Genomic_DNA"/>
</dbReference>
<dbReference type="AlphaFoldDB" id="A0A6P1DBA0"/>
<reference evidence="3 4" key="1">
    <citation type="submission" date="2020-01" db="EMBL/GenBank/DDBJ databases">
        <title>Genetics and antimicrobial susceptibilities of Nocardia species isolated from the soil; a comparison with species isolated from humans.</title>
        <authorList>
            <person name="Carrasco G."/>
            <person name="Monzon S."/>
            <person name="Sansegundo M."/>
            <person name="Garcia E."/>
            <person name="Garrido N."/>
            <person name="Medina M.J."/>
            <person name="Villalon P."/>
            <person name="Ramirez-Arocha A.C."/>
            <person name="Jimenez P."/>
            <person name="Cuesta I."/>
            <person name="Valdezate S."/>
        </authorList>
    </citation>
    <scope>NUCLEOTIDE SEQUENCE [LARGE SCALE GENOMIC DNA]</scope>
    <source>
        <strain evidence="1 4">CNM20110626</strain>
        <strain evidence="2 3">CNM20110639</strain>
    </source>
</reference>
<organism evidence="2 3">
    <name type="scientific">Nocardia cyriacigeorgica</name>
    <dbReference type="NCBI Taxonomy" id="135487"/>
    <lineage>
        <taxon>Bacteria</taxon>
        <taxon>Bacillati</taxon>
        <taxon>Actinomycetota</taxon>
        <taxon>Actinomycetes</taxon>
        <taxon>Mycobacteriales</taxon>
        <taxon>Nocardiaceae</taxon>
        <taxon>Nocardia</taxon>
    </lineage>
</organism>
<dbReference type="RefSeq" id="WP_163830280.1">
    <property type="nucleotide sequence ID" value="NZ_JAAGUZ010000117.1"/>
</dbReference>
<dbReference type="Proteomes" id="UP000471166">
    <property type="component" value="Unassembled WGS sequence"/>
</dbReference>
<evidence type="ECO:0000313" key="3">
    <source>
        <dbReference type="Proteomes" id="UP000468928"/>
    </source>
</evidence>
<dbReference type="EMBL" id="JAAGVB010000205">
    <property type="protein sequence ID" value="NEW36925.1"/>
    <property type="molecule type" value="Genomic_DNA"/>
</dbReference>
<name>A0A6P1DBA0_9NOCA</name>
<proteinExistence type="predicted"/>
<dbReference type="Proteomes" id="UP000468928">
    <property type="component" value="Unassembled WGS sequence"/>
</dbReference>
<gene>
    <name evidence="2" type="ORF">GV789_26940</name>
    <name evidence="1" type="ORF">GV791_30890</name>
</gene>